<dbReference type="RefSeq" id="WP_386417957.1">
    <property type="nucleotide sequence ID" value="NZ_JBHSZO010000045.1"/>
</dbReference>
<dbReference type="InterPro" id="IPR049314">
    <property type="entry name" value="GH101_dom-5"/>
</dbReference>
<gene>
    <name evidence="3" type="ORF">ACFQLX_22700</name>
</gene>
<evidence type="ECO:0000259" key="2">
    <source>
        <dbReference type="Pfam" id="PF21466"/>
    </source>
</evidence>
<dbReference type="EMBL" id="JBHSZO010000045">
    <property type="protein sequence ID" value="MFC7220942.1"/>
    <property type="molecule type" value="Genomic_DNA"/>
</dbReference>
<dbReference type="Proteomes" id="UP001596413">
    <property type="component" value="Unassembled WGS sequence"/>
</dbReference>
<feature type="region of interest" description="Disordered" evidence="1">
    <location>
        <begin position="198"/>
        <end position="258"/>
    </location>
</feature>
<reference evidence="4" key="1">
    <citation type="journal article" date="2019" name="Int. J. Syst. Evol. Microbiol.">
        <title>The Global Catalogue of Microorganisms (GCM) 10K type strain sequencing project: providing services to taxonomists for standard genome sequencing and annotation.</title>
        <authorList>
            <consortium name="The Broad Institute Genomics Platform"/>
            <consortium name="The Broad Institute Genome Sequencing Center for Infectious Disease"/>
            <person name="Wu L."/>
            <person name="Ma J."/>
        </authorList>
    </citation>
    <scope>NUCLEOTIDE SEQUENCE [LARGE SCALE GENOMIC DNA]</scope>
    <source>
        <strain evidence="4">CGMCC 1.13681</strain>
    </source>
</reference>
<evidence type="ECO:0000313" key="3">
    <source>
        <dbReference type="EMBL" id="MFC7220942.1"/>
    </source>
</evidence>
<feature type="compositionally biased region" description="Low complexity" evidence="1">
    <location>
        <begin position="239"/>
        <end position="258"/>
    </location>
</feature>
<feature type="domain" description="Endo-alpha-N-acetylgalactosaminidase" evidence="2">
    <location>
        <begin position="54"/>
        <end position="181"/>
    </location>
</feature>
<protein>
    <recommendedName>
        <fullName evidence="2">Endo-alpha-N-acetylgalactosaminidase domain-containing protein</fullName>
    </recommendedName>
</protein>
<organism evidence="3 4">
    <name type="scientific">Streptomyces polyrhachis</name>
    <dbReference type="NCBI Taxonomy" id="1282885"/>
    <lineage>
        <taxon>Bacteria</taxon>
        <taxon>Bacillati</taxon>
        <taxon>Actinomycetota</taxon>
        <taxon>Actinomycetes</taxon>
        <taxon>Kitasatosporales</taxon>
        <taxon>Streptomycetaceae</taxon>
        <taxon>Streptomyces</taxon>
    </lineage>
</organism>
<name>A0ABW2GJV2_9ACTN</name>
<keyword evidence="4" id="KW-1185">Reference proteome</keyword>
<evidence type="ECO:0000313" key="4">
    <source>
        <dbReference type="Proteomes" id="UP001596413"/>
    </source>
</evidence>
<feature type="compositionally biased region" description="Low complexity" evidence="1">
    <location>
        <begin position="219"/>
        <end position="229"/>
    </location>
</feature>
<accession>A0ABW2GJV2</accession>
<dbReference type="Pfam" id="PF21466">
    <property type="entry name" value="GH101_dom-5"/>
    <property type="match status" value="1"/>
</dbReference>
<feature type="compositionally biased region" description="Pro residues" evidence="1">
    <location>
        <begin position="15"/>
        <end position="24"/>
    </location>
</feature>
<dbReference type="Gene3D" id="2.60.120.260">
    <property type="entry name" value="Galactose-binding domain-like"/>
    <property type="match status" value="1"/>
</dbReference>
<comment type="caution">
    <text evidence="3">The sequence shown here is derived from an EMBL/GenBank/DDBJ whole genome shotgun (WGS) entry which is preliminary data.</text>
</comment>
<sequence length="258" mass="27057">MTPHTGSPQGSARTPPRPLSPPPLSAQAGQPYVLYPVGTTPQAADPQWGEGAKVADPGFNDEGLDAWTKTGPVFDQTDGKDHRTAVLGAGATAARERRITGLEPGKRYTASVNVEVEPGKERATTLAVKGGGLDAAVSLNRSMAPNQVAGEEQHSTYFQRVKLNFTAPADGSAVLRLAADSAAAVVRADDVRLVANAPTTEDGALVHEDFEDVDQGWGPSPRATRAASPTPAPPPRPAPARTSRSTPRPRWSPARPTR</sequence>
<proteinExistence type="predicted"/>
<feature type="region of interest" description="Disordered" evidence="1">
    <location>
        <begin position="1"/>
        <end position="64"/>
    </location>
</feature>
<feature type="compositionally biased region" description="Polar residues" evidence="1">
    <location>
        <begin position="1"/>
        <end position="12"/>
    </location>
</feature>
<evidence type="ECO:0000256" key="1">
    <source>
        <dbReference type="SAM" id="MobiDB-lite"/>
    </source>
</evidence>